<keyword evidence="3" id="KW-1185">Reference proteome</keyword>
<dbReference type="VEuPathDB" id="FungiDB:BO97DRAFT_403969"/>
<dbReference type="RefSeq" id="XP_025554102.1">
    <property type="nucleotide sequence ID" value="XM_025694852.1"/>
</dbReference>
<sequence>MLQSEVGTSKQNRAMRCRIWRRNQWPQVCSIGIANQGKGAPNQKTTWGGDDDVPD</sequence>
<accession>A0A395I776</accession>
<proteinExistence type="predicted"/>
<dbReference type="GeneID" id="37199141"/>
<evidence type="ECO:0000313" key="3">
    <source>
        <dbReference type="Proteomes" id="UP000248961"/>
    </source>
</evidence>
<evidence type="ECO:0000256" key="1">
    <source>
        <dbReference type="SAM" id="MobiDB-lite"/>
    </source>
</evidence>
<organism evidence="2 3">
    <name type="scientific">Aspergillus homomorphus (strain CBS 101889)</name>
    <dbReference type="NCBI Taxonomy" id="1450537"/>
    <lineage>
        <taxon>Eukaryota</taxon>
        <taxon>Fungi</taxon>
        <taxon>Dikarya</taxon>
        <taxon>Ascomycota</taxon>
        <taxon>Pezizomycotina</taxon>
        <taxon>Eurotiomycetes</taxon>
        <taxon>Eurotiomycetidae</taxon>
        <taxon>Eurotiales</taxon>
        <taxon>Aspergillaceae</taxon>
        <taxon>Aspergillus</taxon>
        <taxon>Aspergillus subgen. Circumdati</taxon>
    </lineage>
</organism>
<reference evidence="2 3" key="1">
    <citation type="submission" date="2018-02" db="EMBL/GenBank/DDBJ databases">
        <title>The genomes of Aspergillus section Nigri reveals drivers in fungal speciation.</title>
        <authorList>
            <consortium name="DOE Joint Genome Institute"/>
            <person name="Vesth T.C."/>
            <person name="Nybo J."/>
            <person name="Theobald S."/>
            <person name="Brandl J."/>
            <person name="Frisvad J.C."/>
            <person name="Nielsen K.F."/>
            <person name="Lyhne E.K."/>
            <person name="Kogle M.E."/>
            <person name="Kuo A."/>
            <person name="Riley R."/>
            <person name="Clum A."/>
            <person name="Nolan M."/>
            <person name="Lipzen A."/>
            <person name="Salamov A."/>
            <person name="Henrissat B."/>
            <person name="Wiebenga A."/>
            <person name="De vries R.P."/>
            <person name="Grigoriev I.V."/>
            <person name="Mortensen U.H."/>
            <person name="Andersen M.R."/>
            <person name="Baker S.E."/>
        </authorList>
    </citation>
    <scope>NUCLEOTIDE SEQUENCE [LARGE SCALE GENOMIC DNA]</scope>
    <source>
        <strain evidence="2 3">CBS 101889</strain>
    </source>
</reference>
<dbReference type="Proteomes" id="UP000248961">
    <property type="component" value="Unassembled WGS sequence"/>
</dbReference>
<dbReference type="EMBL" id="KZ824273">
    <property type="protein sequence ID" value="RAL14948.1"/>
    <property type="molecule type" value="Genomic_DNA"/>
</dbReference>
<gene>
    <name evidence="2" type="ORF">BO97DRAFT_403969</name>
</gene>
<dbReference type="AlphaFoldDB" id="A0A395I776"/>
<evidence type="ECO:0000313" key="2">
    <source>
        <dbReference type="EMBL" id="RAL14948.1"/>
    </source>
</evidence>
<protein>
    <submittedName>
        <fullName evidence="2">Uncharacterized protein</fullName>
    </submittedName>
</protein>
<feature type="region of interest" description="Disordered" evidence="1">
    <location>
        <begin position="33"/>
        <end position="55"/>
    </location>
</feature>
<name>A0A395I776_ASPHC</name>